<organism evidence="2 3">
    <name type="scientific">Shewanella carassii</name>
    <dbReference type="NCBI Taxonomy" id="1987584"/>
    <lineage>
        <taxon>Bacteria</taxon>
        <taxon>Pseudomonadati</taxon>
        <taxon>Pseudomonadota</taxon>
        <taxon>Gammaproteobacteria</taxon>
        <taxon>Alteromonadales</taxon>
        <taxon>Shewanellaceae</taxon>
        <taxon>Shewanella</taxon>
    </lineage>
</organism>
<keyword evidence="3" id="KW-1185">Reference proteome</keyword>
<keyword evidence="1" id="KW-0472">Membrane</keyword>
<sequence length="383" mass="43278">MDATVGTIIEKFEKISAKKKRAGLLLLAVATFSALLAVFTYLYINRDLSYSHQSIIESQELLDLAAKSQPNPDIYASSFIMPDDPLFTGIYALQLRKRKVAAEALAPLAAKGNIEAMYWLGFTTLGLNILSSDAPSLIERSAKLGNPYAMRKLIPAGITLRDCEWYLEQYCNDLWAEKAQRSFEERVNNNPKDVRARYAASKELNRVVEVAKSKYYAPMVEQISVYLNSFERRQAPSEEDSQKLVSLLTMAANDNFVPAMRMLASVFNNEIGYEKAIFWSEKAMGLGSNSAVSIYFRNKELFDESLDRRYLLNSLPAAYVSKEYFGDEAFLFFIENDAVRINEPITDNEKVEAKKMAGDIVEGMKPVVYIDEIFDIDTYGRGM</sequence>
<dbReference type="EMBL" id="BMKO01000006">
    <property type="protein sequence ID" value="GGE85236.1"/>
    <property type="molecule type" value="Genomic_DNA"/>
</dbReference>
<keyword evidence="1" id="KW-0812">Transmembrane</keyword>
<evidence type="ECO:0000256" key="1">
    <source>
        <dbReference type="SAM" id="Phobius"/>
    </source>
</evidence>
<dbReference type="Proteomes" id="UP000606498">
    <property type="component" value="Unassembled WGS sequence"/>
</dbReference>
<evidence type="ECO:0000313" key="3">
    <source>
        <dbReference type="Proteomes" id="UP000606498"/>
    </source>
</evidence>
<dbReference type="RefSeq" id="WP_100143482.1">
    <property type="nucleotide sequence ID" value="NZ_BMKO01000006.1"/>
</dbReference>
<reference evidence="3" key="1">
    <citation type="journal article" date="2019" name="Int. J. Syst. Evol. Microbiol.">
        <title>The Global Catalogue of Microorganisms (GCM) 10K type strain sequencing project: providing services to taxonomists for standard genome sequencing and annotation.</title>
        <authorList>
            <consortium name="The Broad Institute Genomics Platform"/>
            <consortium name="The Broad Institute Genome Sequencing Center for Infectious Disease"/>
            <person name="Wu L."/>
            <person name="Ma J."/>
        </authorList>
    </citation>
    <scope>NUCLEOTIDE SEQUENCE [LARGE SCALE GENOMIC DNA]</scope>
    <source>
        <strain evidence="3">CGMCC 1.16033</strain>
    </source>
</reference>
<proteinExistence type="predicted"/>
<name>A0ABQ1T6V9_9GAMM</name>
<evidence type="ECO:0000313" key="2">
    <source>
        <dbReference type="EMBL" id="GGE85236.1"/>
    </source>
</evidence>
<accession>A0ABQ1T6V9</accession>
<evidence type="ECO:0008006" key="4">
    <source>
        <dbReference type="Google" id="ProtNLM"/>
    </source>
</evidence>
<keyword evidence="1" id="KW-1133">Transmembrane helix</keyword>
<dbReference type="InterPro" id="IPR011990">
    <property type="entry name" value="TPR-like_helical_dom_sf"/>
</dbReference>
<protein>
    <recommendedName>
        <fullName evidence="4">Sel1 repeat family protein</fullName>
    </recommendedName>
</protein>
<dbReference type="SUPFAM" id="SSF81901">
    <property type="entry name" value="HCP-like"/>
    <property type="match status" value="1"/>
</dbReference>
<gene>
    <name evidence="2" type="ORF">GCM10011520_27030</name>
</gene>
<feature type="transmembrane region" description="Helical" evidence="1">
    <location>
        <begin position="24"/>
        <end position="44"/>
    </location>
</feature>
<comment type="caution">
    <text evidence="2">The sequence shown here is derived from an EMBL/GenBank/DDBJ whole genome shotgun (WGS) entry which is preliminary data.</text>
</comment>
<dbReference type="Gene3D" id="1.25.40.10">
    <property type="entry name" value="Tetratricopeptide repeat domain"/>
    <property type="match status" value="1"/>
</dbReference>